<protein>
    <submittedName>
        <fullName evidence="2">Uncharacterized protein</fullName>
    </submittedName>
</protein>
<evidence type="ECO:0000256" key="1">
    <source>
        <dbReference type="SAM" id="SignalP"/>
    </source>
</evidence>
<proteinExistence type="predicted"/>
<sequence length="60" mass="7051">MKTLMALAVMLSSLAVVGVATTSPAEAHFKKRHHHAKFYKAKKCHKHRHWFRAHRCHKHR</sequence>
<accession>A0A6I3KQ19</accession>
<evidence type="ECO:0000313" key="3">
    <source>
        <dbReference type="Proteomes" id="UP000440694"/>
    </source>
</evidence>
<feature type="signal peptide" evidence="1">
    <location>
        <begin position="1"/>
        <end position="27"/>
    </location>
</feature>
<dbReference type="EMBL" id="WMBQ01000002">
    <property type="protein sequence ID" value="MTD95912.1"/>
    <property type="molecule type" value="Genomic_DNA"/>
</dbReference>
<name>A0A6I3KQ19_9HYPH</name>
<keyword evidence="3" id="KW-1185">Reference proteome</keyword>
<dbReference type="AlphaFoldDB" id="A0A6I3KQ19"/>
<gene>
    <name evidence="2" type="ORF">GIW81_16355</name>
</gene>
<keyword evidence="1" id="KW-0732">Signal</keyword>
<comment type="caution">
    <text evidence="2">The sequence shown here is derived from an EMBL/GenBank/DDBJ whole genome shotgun (WGS) entry which is preliminary data.</text>
</comment>
<reference evidence="2 3" key="1">
    <citation type="submission" date="2019-11" db="EMBL/GenBank/DDBJ databases">
        <title>Identification of a novel strain.</title>
        <authorList>
            <person name="Xu Q."/>
            <person name="Wang G."/>
        </authorList>
    </citation>
    <scope>NUCLEOTIDE SEQUENCE [LARGE SCALE GENOMIC DNA]</scope>
    <source>
        <strain evidence="3">xq</strain>
    </source>
</reference>
<evidence type="ECO:0000313" key="2">
    <source>
        <dbReference type="EMBL" id="MTD95912.1"/>
    </source>
</evidence>
<feature type="chain" id="PRO_5026310867" evidence="1">
    <location>
        <begin position="28"/>
        <end position="60"/>
    </location>
</feature>
<dbReference type="RefSeq" id="WP_154740395.1">
    <property type="nucleotide sequence ID" value="NZ_WMBQ01000002.1"/>
</dbReference>
<dbReference type="Proteomes" id="UP000440694">
    <property type="component" value="Unassembled WGS sequence"/>
</dbReference>
<organism evidence="2 3">
    <name type="scientific">Hyphomicrobium album</name>
    <dbReference type="NCBI Taxonomy" id="2665159"/>
    <lineage>
        <taxon>Bacteria</taxon>
        <taxon>Pseudomonadati</taxon>
        <taxon>Pseudomonadota</taxon>
        <taxon>Alphaproteobacteria</taxon>
        <taxon>Hyphomicrobiales</taxon>
        <taxon>Hyphomicrobiaceae</taxon>
        <taxon>Hyphomicrobium</taxon>
    </lineage>
</organism>